<accession>A0ACC3DGL4</accession>
<comment type="caution">
    <text evidence="1">The sequence shown here is derived from an EMBL/GenBank/DDBJ whole genome shotgun (WGS) entry which is preliminary data.</text>
</comment>
<protein>
    <submittedName>
        <fullName evidence="1">Uncharacterized protein</fullName>
    </submittedName>
</protein>
<dbReference type="Proteomes" id="UP001186974">
    <property type="component" value="Unassembled WGS sequence"/>
</dbReference>
<dbReference type="EMBL" id="JAWDJW010004900">
    <property type="protein sequence ID" value="KAK3070942.1"/>
    <property type="molecule type" value="Genomic_DNA"/>
</dbReference>
<proteinExistence type="predicted"/>
<reference evidence="1" key="1">
    <citation type="submission" date="2024-09" db="EMBL/GenBank/DDBJ databases">
        <title>Black Yeasts Isolated from many extreme environments.</title>
        <authorList>
            <person name="Coleine C."/>
            <person name="Stajich J.E."/>
            <person name="Selbmann L."/>
        </authorList>
    </citation>
    <scope>NUCLEOTIDE SEQUENCE</scope>
    <source>
        <strain evidence="1">CCFEE 5737</strain>
    </source>
</reference>
<evidence type="ECO:0000313" key="1">
    <source>
        <dbReference type="EMBL" id="KAK3070942.1"/>
    </source>
</evidence>
<evidence type="ECO:0000313" key="2">
    <source>
        <dbReference type="Proteomes" id="UP001186974"/>
    </source>
</evidence>
<feature type="non-terminal residue" evidence="1">
    <location>
        <position position="106"/>
    </location>
</feature>
<sequence length="106" mass="11968">MLIGVCGGICAGKSSVASYLIDEHNFRRLYLSRTSSTPTVEKSASHSRLPSGTRDGDVVFRAAEELVDFVTKHWRERWVTTDIWDEKVLDVLVRRPFFLLVSVDAP</sequence>
<gene>
    <name evidence="1" type="ORF">LTS18_014978</name>
</gene>
<keyword evidence="2" id="KW-1185">Reference proteome</keyword>
<organism evidence="1 2">
    <name type="scientific">Coniosporium uncinatum</name>
    <dbReference type="NCBI Taxonomy" id="93489"/>
    <lineage>
        <taxon>Eukaryota</taxon>
        <taxon>Fungi</taxon>
        <taxon>Dikarya</taxon>
        <taxon>Ascomycota</taxon>
        <taxon>Pezizomycotina</taxon>
        <taxon>Dothideomycetes</taxon>
        <taxon>Dothideomycetes incertae sedis</taxon>
        <taxon>Coniosporium</taxon>
    </lineage>
</organism>
<name>A0ACC3DGL4_9PEZI</name>